<dbReference type="PANTHER" id="PTHR30429">
    <property type="entry name" value="D-METHIONINE-BINDING LIPOPROTEIN METQ"/>
    <property type="match status" value="1"/>
</dbReference>
<dbReference type="PATRIC" id="fig|1125724.3.peg.81"/>
<dbReference type="GO" id="GO:0016020">
    <property type="term" value="C:membrane"/>
    <property type="evidence" value="ECO:0007669"/>
    <property type="project" value="UniProtKB-SubCell"/>
</dbReference>
<evidence type="ECO:0000313" key="9">
    <source>
        <dbReference type="Proteomes" id="UP000004863"/>
    </source>
</evidence>
<dbReference type="SUPFAM" id="SSF53850">
    <property type="entry name" value="Periplasmic binding protein-like II"/>
    <property type="match status" value="1"/>
</dbReference>
<dbReference type="EMBL" id="AJJQ01000003">
    <property type="protein sequence ID" value="EID52244.1"/>
    <property type="molecule type" value="Genomic_DNA"/>
</dbReference>
<organism evidence="8 9">
    <name type="scientific">Rothia aeria F0474</name>
    <dbReference type="NCBI Taxonomy" id="1125724"/>
    <lineage>
        <taxon>Bacteria</taxon>
        <taxon>Bacillati</taxon>
        <taxon>Actinomycetota</taxon>
        <taxon>Actinomycetes</taxon>
        <taxon>Micrococcales</taxon>
        <taxon>Micrococcaceae</taxon>
        <taxon>Rothia</taxon>
    </lineage>
</organism>
<keyword evidence="3 7" id="KW-0732">Signal</keyword>
<dbReference type="PROSITE" id="PS51257">
    <property type="entry name" value="PROKAR_LIPOPROTEIN"/>
    <property type="match status" value="1"/>
</dbReference>
<dbReference type="PANTHER" id="PTHR30429:SF3">
    <property type="entry name" value="LIPOPROTEIN"/>
    <property type="match status" value="1"/>
</dbReference>
<evidence type="ECO:0000256" key="1">
    <source>
        <dbReference type="ARBA" id="ARBA00004635"/>
    </source>
</evidence>
<name>I0UWJ1_9MICC</name>
<dbReference type="Proteomes" id="UP000004863">
    <property type="component" value="Unassembled WGS sequence"/>
</dbReference>
<dbReference type="RefSeq" id="WP_006887089.1">
    <property type="nucleotide sequence ID" value="NZ_AJJQ01000003.1"/>
</dbReference>
<evidence type="ECO:0000256" key="4">
    <source>
        <dbReference type="ARBA" id="ARBA00023136"/>
    </source>
</evidence>
<keyword evidence="9" id="KW-1185">Reference proteome</keyword>
<evidence type="ECO:0000256" key="5">
    <source>
        <dbReference type="ARBA" id="ARBA00023139"/>
    </source>
</evidence>
<comment type="subcellular location">
    <subcellularLocation>
        <location evidence="1">Membrane</location>
        <topology evidence="1">Lipid-anchor</topology>
    </subcellularLocation>
</comment>
<evidence type="ECO:0000256" key="2">
    <source>
        <dbReference type="ARBA" id="ARBA00008973"/>
    </source>
</evidence>
<gene>
    <name evidence="8" type="ORF">HMPREF1324_1762</name>
</gene>
<keyword evidence="5" id="KW-0564">Palmitate</keyword>
<feature type="signal peptide" evidence="7">
    <location>
        <begin position="1"/>
        <end position="21"/>
    </location>
</feature>
<evidence type="ECO:0000256" key="7">
    <source>
        <dbReference type="SAM" id="SignalP"/>
    </source>
</evidence>
<dbReference type="InterPro" id="IPR004872">
    <property type="entry name" value="Lipoprotein_NlpA"/>
</dbReference>
<dbReference type="OrthoDB" id="9812878at2"/>
<feature type="chain" id="PRO_5038791348" evidence="7">
    <location>
        <begin position="22"/>
        <end position="287"/>
    </location>
</feature>
<keyword evidence="4" id="KW-0472">Membrane</keyword>
<sequence>MKKFVAALAVVPLVFSLAACGSSSNGNGDSKKITIGVVGNETANQVLKDEAAKQGITIEYSEFTDYAQPNPAVDAGDNDMNRFQHIAYLANYNVSSGKDLQIVGSTNIYPMAIFSKKHKKVDEIPQGGTIAIPNDSVNEARALLLLKAQNLVTFKSEVHTPTHNDIDTGKSKVKVTPVDAAQTVVSLDSVDAAVINNTFLADAGLNPSDALAQDDPNNPDARRYVNLFVAQKDKVNDETYKKVVEIFHSKTVQDAVKEDSKNTAVEVNLSQDELKKALENEEAALKK</sequence>
<reference evidence="8" key="1">
    <citation type="submission" date="2012-03" db="EMBL/GenBank/DDBJ databases">
        <authorList>
            <person name="Durkin A.S."/>
            <person name="McCorrison J."/>
            <person name="Torralba M."/>
            <person name="Gillis M."/>
            <person name="Methe B."/>
            <person name="Sutton G."/>
            <person name="Nelson K.E."/>
        </authorList>
    </citation>
    <scope>NUCLEOTIDE SEQUENCE [LARGE SCALE GENOMIC DNA]</scope>
    <source>
        <strain evidence="8">F0474</strain>
    </source>
</reference>
<evidence type="ECO:0000313" key="8">
    <source>
        <dbReference type="EMBL" id="EID52244.1"/>
    </source>
</evidence>
<dbReference type="AlphaFoldDB" id="I0UWJ1"/>
<evidence type="ECO:0000256" key="3">
    <source>
        <dbReference type="ARBA" id="ARBA00022729"/>
    </source>
</evidence>
<evidence type="ECO:0000256" key="6">
    <source>
        <dbReference type="ARBA" id="ARBA00023288"/>
    </source>
</evidence>
<dbReference type="GeneID" id="93862100"/>
<comment type="caution">
    <text evidence="8">The sequence shown here is derived from an EMBL/GenBank/DDBJ whole genome shotgun (WGS) entry which is preliminary data.</text>
</comment>
<accession>I0UWJ1</accession>
<dbReference type="Gene3D" id="3.40.190.10">
    <property type="entry name" value="Periplasmic binding protein-like II"/>
    <property type="match status" value="2"/>
</dbReference>
<protein>
    <submittedName>
        <fullName evidence="8">NLPA lipoprotein</fullName>
    </submittedName>
</protein>
<dbReference type="Pfam" id="PF03180">
    <property type="entry name" value="Lipoprotein_9"/>
    <property type="match status" value="1"/>
</dbReference>
<comment type="similarity">
    <text evidence="2">Belongs to the NlpA lipoprotein family.</text>
</comment>
<keyword evidence="6 8" id="KW-0449">Lipoprotein</keyword>
<proteinExistence type="inferred from homology"/>